<keyword evidence="1 5" id="KW-0378">Hydrolase</keyword>
<reference evidence="5 6" key="1">
    <citation type="journal article" date="2020" name="Access Microbiol">
        <title>Isolation and genome sequencing of Staphylococcus schleiferi subspecies coagulans from Antarctic seals.</title>
        <authorList>
            <person name="Foster G."/>
            <person name="Robb A."/>
            <person name="Paterson G.K."/>
        </authorList>
    </citation>
    <scope>NUCLEOTIDE SEQUENCE [LARGE SCALE GENOMIC DNA]</scope>
    <source>
        <strain evidence="5 6">M615/02/4</strain>
    </source>
</reference>
<keyword evidence="3" id="KW-0472">Membrane</keyword>
<dbReference type="Proteomes" id="UP000524893">
    <property type="component" value="Unassembled WGS sequence"/>
</dbReference>
<feature type="region of interest" description="Disordered" evidence="2">
    <location>
        <begin position="317"/>
        <end position="341"/>
    </location>
</feature>
<accession>A0A9X0PHS8</accession>
<gene>
    <name evidence="5" type="ORF">HR081_11885</name>
</gene>
<evidence type="ECO:0000313" key="6">
    <source>
        <dbReference type="Proteomes" id="UP000524893"/>
    </source>
</evidence>
<dbReference type="GO" id="GO:0016787">
    <property type="term" value="F:hydrolase activity"/>
    <property type="evidence" value="ECO:0007669"/>
    <property type="project" value="UniProtKB-KW"/>
</dbReference>
<dbReference type="InterPro" id="IPR029058">
    <property type="entry name" value="AB_hydrolase_fold"/>
</dbReference>
<comment type="caution">
    <text evidence="5">The sequence shown here is derived from an EMBL/GenBank/DDBJ whole genome shotgun (WGS) entry which is preliminary data.</text>
</comment>
<dbReference type="AlphaFoldDB" id="A0A9X0PHS8"/>
<evidence type="ECO:0000313" key="5">
    <source>
        <dbReference type="EMBL" id="MBA8777568.1"/>
    </source>
</evidence>
<evidence type="ECO:0000256" key="2">
    <source>
        <dbReference type="SAM" id="MobiDB-lite"/>
    </source>
</evidence>
<dbReference type="PANTHER" id="PTHR48081">
    <property type="entry name" value="AB HYDROLASE SUPERFAMILY PROTEIN C4A8.06C"/>
    <property type="match status" value="1"/>
</dbReference>
<dbReference type="SUPFAM" id="SSF53474">
    <property type="entry name" value="alpha/beta-Hydrolases"/>
    <property type="match status" value="1"/>
</dbReference>
<dbReference type="InterPro" id="IPR050300">
    <property type="entry name" value="GDXG_lipolytic_enzyme"/>
</dbReference>
<organism evidence="5 6">
    <name type="scientific">Staphylococcus coagulans</name>
    <dbReference type="NCBI Taxonomy" id="74706"/>
    <lineage>
        <taxon>Bacteria</taxon>
        <taxon>Bacillati</taxon>
        <taxon>Bacillota</taxon>
        <taxon>Bacilli</taxon>
        <taxon>Bacillales</taxon>
        <taxon>Staphylococcaceae</taxon>
        <taxon>Staphylococcus</taxon>
    </lineage>
</organism>
<dbReference type="Pfam" id="PF07859">
    <property type="entry name" value="Abhydrolase_3"/>
    <property type="match status" value="1"/>
</dbReference>
<feature type="transmembrane region" description="Helical" evidence="3">
    <location>
        <begin position="7"/>
        <end position="28"/>
    </location>
</feature>
<dbReference type="PANTHER" id="PTHR48081:SF6">
    <property type="entry name" value="PEPTIDASE S9 PROLYL OLIGOPEPTIDASE CATALYTIC DOMAIN-CONTAINING PROTEIN"/>
    <property type="match status" value="1"/>
</dbReference>
<protein>
    <submittedName>
        <fullName evidence="5">Alpha/beta hydrolase</fullName>
    </submittedName>
</protein>
<evidence type="ECO:0000256" key="3">
    <source>
        <dbReference type="SAM" id="Phobius"/>
    </source>
</evidence>
<dbReference type="RefSeq" id="WP_182281323.1">
    <property type="nucleotide sequence ID" value="NZ_JABTCN010000061.1"/>
</dbReference>
<dbReference type="EMBL" id="JABTCN010000061">
    <property type="protein sequence ID" value="MBA8777568.1"/>
    <property type="molecule type" value="Genomic_DNA"/>
</dbReference>
<proteinExistence type="predicted"/>
<dbReference type="Gene3D" id="3.40.50.1820">
    <property type="entry name" value="alpha/beta hydrolase"/>
    <property type="match status" value="1"/>
</dbReference>
<evidence type="ECO:0000256" key="1">
    <source>
        <dbReference type="ARBA" id="ARBA00022801"/>
    </source>
</evidence>
<feature type="domain" description="Alpha/beta hydrolase fold-3" evidence="4">
    <location>
        <begin position="81"/>
        <end position="289"/>
    </location>
</feature>
<evidence type="ECO:0000259" key="4">
    <source>
        <dbReference type="Pfam" id="PF07859"/>
    </source>
</evidence>
<dbReference type="InterPro" id="IPR013094">
    <property type="entry name" value="AB_hydrolase_3"/>
</dbReference>
<sequence length="341" mass="39037">MTNHRKRWIVITSIILLVIAGLIAGYFFEPRLSRQEQNRVSIQNKNVSVFKDITYMEGLPNSQLDIIMPKHVSADEQLPVIFWAHGGGFIAGDKQYKNPLLANIVEHGYVVVNVNYALAPEYQYPTPLIQMDRAVTFIKNHESNLPIDLNQVIIGGDSAGAQINSQFTAIQTNRALREEMNFRQQFTPEQIKATIFFGGFYDMKTVRSTEFPRINLFMRSYLGVKKWEMSLKNIAEMSTENQITKDFPSTFLSVGDDDPFMSQNESFANALEEKGVSVDRFFFDGTHHLKHQYQFHLNKPESKENIQKVLSFLSRNTTGTQVGPDNKDTDHTEINLNPYDN</sequence>
<name>A0A9X0PHS8_9STAP</name>
<keyword evidence="3" id="KW-1133">Transmembrane helix</keyword>
<keyword evidence="3" id="KW-0812">Transmembrane</keyword>